<reference evidence="9 10" key="1">
    <citation type="submission" date="2010-10" db="EMBL/GenBank/DDBJ databases">
        <title>Complete sequence of Frankia sp. EuI1c.</title>
        <authorList>
            <consortium name="US DOE Joint Genome Institute"/>
            <person name="Lucas S."/>
            <person name="Copeland A."/>
            <person name="Lapidus A."/>
            <person name="Cheng J.-F."/>
            <person name="Bruce D."/>
            <person name="Goodwin L."/>
            <person name="Pitluck S."/>
            <person name="Chertkov O."/>
            <person name="Detter J.C."/>
            <person name="Han C."/>
            <person name="Tapia R."/>
            <person name="Land M."/>
            <person name="Hauser L."/>
            <person name="Jeffries C."/>
            <person name="Kyrpides N."/>
            <person name="Ivanova N."/>
            <person name="Mikhailova N."/>
            <person name="Beauchemin N."/>
            <person name="Sen A."/>
            <person name="Sur S.A."/>
            <person name="Gtari M."/>
            <person name="Wall L."/>
            <person name="Tisa L."/>
            <person name="Woyke T."/>
        </authorList>
    </citation>
    <scope>NUCLEOTIDE SEQUENCE [LARGE SCALE GENOMIC DNA]</scope>
    <source>
        <strain evidence="10">DSM 45817 / CECT 9037 / EuI1c</strain>
    </source>
</reference>
<dbReference type="KEGG" id="fri:FraEuI1c_0361"/>
<evidence type="ECO:0000313" key="9">
    <source>
        <dbReference type="EMBL" id="ADP78447.1"/>
    </source>
</evidence>
<dbReference type="EMBL" id="CP002299">
    <property type="protein sequence ID" value="ADP78447.1"/>
    <property type="molecule type" value="Genomic_DNA"/>
</dbReference>
<dbReference type="Gene3D" id="1.20.140.10">
    <property type="entry name" value="Butyryl-CoA Dehydrogenase, subunit A, domain 3"/>
    <property type="match status" value="2"/>
</dbReference>
<dbReference type="Pfam" id="PF00441">
    <property type="entry name" value="Acyl-CoA_dh_1"/>
    <property type="match status" value="2"/>
</dbReference>
<dbReference type="Pfam" id="PF02771">
    <property type="entry name" value="Acyl-CoA_dh_N"/>
    <property type="match status" value="2"/>
</dbReference>
<dbReference type="InterPro" id="IPR009075">
    <property type="entry name" value="AcylCo_DH/oxidase_C"/>
</dbReference>
<protein>
    <submittedName>
        <fullName evidence="9">Acyl-CoA dehydrogenase domain-containing protein</fullName>
    </submittedName>
</protein>
<dbReference type="GO" id="GO:0016627">
    <property type="term" value="F:oxidoreductase activity, acting on the CH-CH group of donors"/>
    <property type="evidence" value="ECO:0007669"/>
    <property type="project" value="InterPro"/>
</dbReference>
<sequence length="739" mass="78172">MSIGLTEEHSALAASVRGFVTRHAPSTATRAELDQYAAGKPVPYWDGLVELGLTSLHLPEEFAGAGAGYVELAVALEETARGLVPGHLLPTVLTSALLAHHGGDDLRKRHLPGLAAGTLGASALAAAGLRATPAGDGGYTVSGVSVPVLGAAGAELLLLGARLDDGELWFVTDPDAPGLRVEPATAVDLTRGVARIRLDGVRVDAEQVVALDTESARTLAVVLFAAEAVGVARWLLTTGVEYVKVREQFGQVVGSFQAIKHRCARMLVRVETMSAAAWDAARAVEQGDEQLALAAAEAAVLCLAGATELGLDTVTLLGGIGYTWEHDTHLYWRRAMALESLLGPVSAFEHRLGELVGGAPRETAGQSTAAGGPTRDFTLELPDEDPAFRARIASVLGEVASLPAADRQRRLADEGLVLPHYPRPYGIAATPLEQLVIQQEYERSGVTQPKTIIGEWAMPTILAHGTDEQKATLVPATLRGEITWCQLFSEPGAGSDLAALSTRAEKVEGGWRLNGQKVWNSMAERANYGICLARTNPDVPKHRGISYFLVDMKTPGIDVRPLREANGNYLFNEVFFTDVLVPEDRIVGEPDKGWALARTTLGNERVAMGGMRELRMDLPALAASGELVTDPGDVRRDIGALYALAFALSAMSLRSTLRTLSGLRPGAEASVAKVAASFLNTDVGTRVLRWFGPSAASADGPAAAAVHQYLSIPPHLIGGGTIEIQLNVISERVLGLPRG</sequence>
<name>E3J8K4_PSEI1</name>
<dbReference type="Pfam" id="PF02770">
    <property type="entry name" value="Acyl-CoA_dh_M"/>
    <property type="match status" value="1"/>
</dbReference>
<dbReference type="RefSeq" id="WP_013421570.1">
    <property type="nucleotide sequence ID" value="NC_014666.1"/>
</dbReference>
<dbReference type="AlphaFoldDB" id="E3J8K4"/>
<keyword evidence="5" id="KW-0560">Oxidoreductase</keyword>
<dbReference type="OrthoDB" id="3778631at2"/>
<proteinExistence type="inferred from homology"/>
<evidence type="ECO:0000256" key="3">
    <source>
        <dbReference type="ARBA" id="ARBA00022630"/>
    </source>
</evidence>
<dbReference type="HOGENOM" id="CLU_018204_9_3_11"/>
<evidence type="ECO:0000259" key="7">
    <source>
        <dbReference type="Pfam" id="PF02770"/>
    </source>
</evidence>
<dbReference type="eggNOG" id="COG1960">
    <property type="taxonomic scope" value="Bacteria"/>
</dbReference>
<evidence type="ECO:0000259" key="6">
    <source>
        <dbReference type="Pfam" id="PF00441"/>
    </source>
</evidence>
<comment type="cofactor">
    <cofactor evidence="1">
        <name>FAD</name>
        <dbReference type="ChEBI" id="CHEBI:57692"/>
    </cofactor>
</comment>
<gene>
    <name evidence="9" type="ordered locus">FraEuI1c_0361</name>
</gene>
<dbReference type="InterPro" id="IPR052161">
    <property type="entry name" value="Mycobact_Acyl-CoA_DH"/>
</dbReference>
<dbReference type="InterPro" id="IPR046373">
    <property type="entry name" value="Acyl-CoA_Oxase/DH_mid-dom_sf"/>
</dbReference>
<dbReference type="STRING" id="298654.FraEuI1c_0361"/>
<dbReference type="InterPro" id="IPR013786">
    <property type="entry name" value="AcylCoA_DH/ox_N"/>
</dbReference>
<evidence type="ECO:0000256" key="4">
    <source>
        <dbReference type="ARBA" id="ARBA00022827"/>
    </source>
</evidence>
<feature type="domain" description="Acyl-CoA oxidase/dehydrogenase middle" evidence="7">
    <location>
        <begin position="485"/>
        <end position="579"/>
    </location>
</feature>
<dbReference type="SUPFAM" id="SSF56645">
    <property type="entry name" value="Acyl-CoA dehydrogenase NM domain-like"/>
    <property type="match status" value="2"/>
</dbReference>
<feature type="domain" description="Acyl-CoA dehydrogenase/oxidase N-terminal" evidence="8">
    <location>
        <begin position="6"/>
        <end position="117"/>
    </location>
</feature>
<dbReference type="Gene3D" id="1.10.540.10">
    <property type="entry name" value="Acyl-CoA dehydrogenase/oxidase, N-terminal domain"/>
    <property type="match status" value="2"/>
</dbReference>
<dbReference type="InParanoid" id="E3J8K4"/>
<keyword evidence="10" id="KW-1185">Reference proteome</keyword>
<dbReference type="PANTHER" id="PTHR43292:SF4">
    <property type="entry name" value="ACYL-COA DEHYDROGENASE FADE34"/>
    <property type="match status" value="1"/>
</dbReference>
<evidence type="ECO:0000256" key="2">
    <source>
        <dbReference type="ARBA" id="ARBA00009347"/>
    </source>
</evidence>
<feature type="domain" description="Acyl-CoA dehydrogenase/oxidase C-terminal" evidence="6">
    <location>
        <begin position="224"/>
        <end position="343"/>
    </location>
</feature>
<dbReference type="GO" id="GO:0005886">
    <property type="term" value="C:plasma membrane"/>
    <property type="evidence" value="ECO:0007669"/>
    <property type="project" value="TreeGrafter"/>
</dbReference>
<feature type="domain" description="Acyl-CoA dehydrogenase/oxidase C-terminal" evidence="6">
    <location>
        <begin position="591"/>
        <end position="734"/>
    </location>
</feature>
<evidence type="ECO:0000256" key="1">
    <source>
        <dbReference type="ARBA" id="ARBA00001974"/>
    </source>
</evidence>
<dbReference type="SUPFAM" id="SSF47203">
    <property type="entry name" value="Acyl-CoA dehydrogenase C-terminal domain-like"/>
    <property type="match status" value="2"/>
</dbReference>
<dbReference type="FunFam" id="2.40.110.10:FF:000011">
    <property type="entry name" value="Acyl-CoA dehydrogenase FadE34"/>
    <property type="match status" value="1"/>
</dbReference>
<dbReference type="InterPro" id="IPR037069">
    <property type="entry name" value="AcylCoA_DH/ox_N_sf"/>
</dbReference>
<dbReference type="PANTHER" id="PTHR43292">
    <property type="entry name" value="ACYL-COA DEHYDROGENASE"/>
    <property type="match status" value="1"/>
</dbReference>
<dbReference type="InterPro" id="IPR009100">
    <property type="entry name" value="AcylCoA_DH/oxidase_NM_dom_sf"/>
</dbReference>
<dbReference type="InterPro" id="IPR006091">
    <property type="entry name" value="Acyl-CoA_Oxase/DH_mid-dom"/>
</dbReference>
<evidence type="ECO:0000256" key="5">
    <source>
        <dbReference type="ARBA" id="ARBA00023002"/>
    </source>
</evidence>
<organism evidence="9 10">
    <name type="scientific">Pseudofrankia inefficax (strain DSM 45817 / CECT 9037 / DDB 130130 / EuI1c)</name>
    <name type="common">Frankia inefficax</name>
    <dbReference type="NCBI Taxonomy" id="298654"/>
    <lineage>
        <taxon>Bacteria</taxon>
        <taxon>Bacillati</taxon>
        <taxon>Actinomycetota</taxon>
        <taxon>Actinomycetes</taxon>
        <taxon>Frankiales</taxon>
        <taxon>Frankiaceae</taxon>
        <taxon>Pseudofrankia</taxon>
    </lineage>
</organism>
<feature type="domain" description="Acyl-CoA dehydrogenase/oxidase N-terminal" evidence="8">
    <location>
        <begin position="405"/>
        <end position="481"/>
    </location>
</feature>
<keyword evidence="3" id="KW-0285">Flavoprotein</keyword>
<accession>E3J8K4</accession>
<comment type="similarity">
    <text evidence="2">Belongs to the acyl-CoA dehydrogenase family.</text>
</comment>
<dbReference type="Proteomes" id="UP000002484">
    <property type="component" value="Chromosome"/>
</dbReference>
<dbReference type="InterPro" id="IPR036250">
    <property type="entry name" value="AcylCo_DH-like_C"/>
</dbReference>
<evidence type="ECO:0000259" key="8">
    <source>
        <dbReference type="Pfam" id="PF02771"/>
    </source>
</evidence>
<dbReference type="Gene3D" id="2.40.110.10">
    <property type="entry name" value="Butyryl-CoA Dehydrogenase, subunit A, domain 2"/>
    <property type="match status" value="2"/>
</dbReference>
<keyword evidence="4" id="KW-0274">FAD</keyword>
<dbReference type="GO" id="GO:0050660">
    <property type="term" value="F:flavin adenine dinucleotide binding"/>
    <property type="evidence" value="ECO:0007669"/>
    <property type="project" value="InterPro"/>
</dbReference>
<evidence type="ECO:0000313" key="10">
    <source>
        <dbReference type="Proteomes" id="UP000002484"/>
    </source>
</evidence>